<sequence>MPWWIWLVLALFMLTMITVGLVYAGIHGAHSLKDMAHTGERVGERISAMAENELSDQGHEAPIFVQPLSVAQERYSDAYAQVLRRKADKRNRHIQAWNRWKRFNN</sequence>
<gene>
    <name evidence="1" type="ORF">CUU80_02160</name>
</gene>
<reference evidence="1 2" key="1">
    <citation type="submission" date="2017-11" db="EMBL/GenBank/DDBJ databases">
        <title>Draft genome sequences of strains TRE 1, TRE D, TRE H and TRI 7, isolated from tamarins, belonging to four potential novel Bifidobacterium species.</title>
        <authorList>
            <person name="Mattarelli P."/>
            <person name="Modesto M."/>
            <person name="Bonetti A."/>
            <person name="Puglisi E."/>
            <person name="Morelli L."/>
        </authorList>
    </citation>
    <scope>NUCLEOTIDE SEQUENCE [LARGE SCALE GENOMIC DNA]</scope>
    <source>
        <strain evidence="2">TRED</strain>
    </source>
</reference>
<comment type="caution">
    <text evidence="1">The sequence shown here is derived from an EMBL/GenBank/DDBJ whole genome shotgun (WGS) entry which is preliminary data.</text>
</comment>
<name>A0A2M9HT26_9BIFI</name>
<organism evidence="1 2">
    <name type="scientific">Bifidobacterium scaligerum</name>
    <dbReference type="NCBI Taxonomy" id="2052656"/>
    <lineage>
        <taxon>Bacteria</taxon>
        <taxon>Bacillati</taxon>
        <taxon>Actinomycetota</taxon>
        <taxon>Actinomycetes</taxon>
        <taxon>Bifidobacteriales</taxon>
        <taxon>Bifidobacteriaceae</taxon>
        <taxon>Bifidobacterium</taxon>
    </lineage>
</organism>
<evidence type="ECO:0000313" key="2">
    <source>
        <dbReference type="Proteomes" id="UP000228755"/>
    </source>
</evidence>
<dbReference type="OrthoDB" id="3243284at2"/>
<keyword evidence="2" id="KW-1185">Reference proteome</keyword>
<proteinExistence type="predicted"/>
<accession>A0A2M9HT26</accession>
<dbReference type="Proteomes" id="UP000228755">
    <property type="component" value="Unassembled WGS sequence"/>
</dbReference>
<dbReference type="RefSeq" id="WP_100495730.1">
    <property type="nucleotide sequence ID" value="NZ_PGLQ01000001.1"/>
</dbReference>
<evidence type="ECO:0000313" key="1">
    <source>
        <dbReference type="EMBL" id="PJM79960.1"/>
    </source>
</evidence>
<dbReference type="EMBL" id="PGLQ01000001">
    <property type="protein sequence ID" value="PJM79960.1"/>
    <property type="molecule type" value="Genomic_DNA"/>
</dbReference>
<dbReference type="AlphaFoldDB" id="A0A2M9HT26"/>
<protein>
    <submittedName>
        <fullName evidence="1">Uncharacterized protein</fullName>
    </submittedName>
</protein>